<dbReference type="SUPFAM" id="SSF161098">
    <property type="entry name" value="MetI-like"/>
    <property type="match status" value="1"/>
</dbReference>
<dbReference type="GO" id="GO:0005886">
    <property type="term" value="C:plasma membrane"/>
    <property type="evidence" value="ECO:0007669"/>
    <property type="project" value="UniProtKB-SubCell"/>
</dbReference>
<evidence type="ECO:0000256" key="6">
    <source>
        <dbReference type="ARBA" id="ARBA00022989"/>
    </source>
</evidence>
<dbReference type="Pfam" id="PF00528">
    <property type="entry name" value="BPD_transp_1"/>
    <property type="match status" value="1"/>
</dbReference>
<dbReference type="NCBIfam" id="TIGR00974">
    <property type="entry name" value="3a0107s02c"/>
    <property type="match status" value="1"/>
</dbReference>
<proteinExistence type="inferred from homology"/>
<dbReference type="Proteomes" id="UP000294746">
    <property type="component" value="Unassembled WGS sequence"/>
</dbReference>
<keyword evidence="7 8" id="KW-0472">Membrane</keyword>
<evidence type="ECO:0000256" key="4">
    <source>
        <dbReference type="ARBA" id="ARBA00022475"/>
    </source>
</evidence>
<dbReference type="InterPro" id="IPR035906">
    <property type="entry name" value="MetI-like_sf"/>
</dbReference>
<organism evidence="10 11">
    <name type="scientific">Baia soyae</name>
    <dbReference type="NCBI Taxonomy" id="1544746"/>
    <lineage>
        <taxon>Bacteria</taxon>
        <taxon>Bacillati</taxon>
        <taxon>Bacillota</taxon>
        <taxon>Bacilli</taxon>
        <taxon>Bacillales</taxon>
        <taxon>Thermoactinomycetaceae</taxon>
        <taxon>Baia</taxon>
    </lineage>
</organism>
<dbReference type="CDD" id="cd06261">
    <property type="entry name" value="TM_PBP2"/>
    <property type="match status" value="1"/>
</dbReference>
<comment type="caution">
    <text evidence="8">Lacks conserved residue(s) required for the propagation of feature annotation.</text>
</comment>
<accession>A0A4V2SYA4</accession>
<evidence type="ECO:0000256" key="1">
    <source>
        <dbReference type="ARBA" id="ARBA00004651"/>
    </source>
</evidence>
<keyword evidence="6 8" id="KW-1133">Transmembrane helix</keyword>
<dbReference type="PROSITE" id="PS50928">
    <property type="entry name" value="ABC_TM1"/>
    <property type="match status" value="1"/>
</dbReference>
<name>A0A4V2SYA4_9BACL</name>
<dbReference type="GO" id="GO:0035435">
    <property type="term" value="P:phosphate ion transmembrane transport"/>
    <property type="evidence" value="ECO:0007669"/>
    <property type="project" value="InterPro"/>
</dbReference>
<feature type="transmembrane region" description="Helical" evidence="8">
    <location>
        <begin position="254"/>
        <end position="277"/>
    </location>
</feature>
<dbReference type="InterPro" id="IPR005672">
    <property type="entry name" value="Phosphate_PstA"/>
</dbReference>
<gene>
    <name evidence="10" type="ORF">EDD57_10918</name>
</gene>
<feature type="transmembrane region" description="Helical" evidence="8">
    <location>
        <begin position="113"/>
        <end position="132"/>
    </location>
</feature>
<evidence type="ECO:0000256" key="3">
    <source>
        <dbReference type="ARBA" id="ARBA00022448"/>
    </source>
</evidence>
<keyword evidence="11" id="KW-1185">Reference proteome</keyword>
<dbReference type="Gene3D" id="1.10.3720.10">
    <property type="entry name" value="MetI-like"/>
    <property type="match status" value="1"/>
</dbReference>
<dbReference type="PANTHER" id="PTHR43470:SF5">
    <property type="entry name" value="PHOSPHATE TRANSPORT SYSTEM PERMEASE PROTEIN PSTA"/>
    <property type="match status" value="1"/>
</dbReference>
<keyword evidence="5 8" id="KW-0812">Transmembrane</keyword>
<comment type="caution">
    <text evidence="10">The sequence shown here is derived from an EMBL/GenBank/DDBJ whole genome shotgun (WGS) entry which is preliminary data.</text>
</comment>
<comment type="subcellular location">
    <subcellularLocation>
        <location evidence="1 8">Cell membrane</location>
        <topology evidence="1 8">Multi-pass membrane protein</topology>
    </subcellularLocation>
</comment>
<feature type="transmembrane region" description="Helical" evidence="8">
    <location>
        <begin position="64"/>
        <end position="93"/>
    </location>
</feature>
<sequence length="285" mass="31199">MDQGNWRIRKIMDHFAKITFLSATFFGIAFLGILLYQIVSDGAGWLTWDFFTNFSSRFPAKAGVAAALVGSIWIIMLTGPIAFFLGVGTALYLEEYTKKSWFTRLIQVNIHNLAGVPSIVYGILGLAVFVQGLMLGQAVLAGVFTMSLLVLPIIVVSSQEAIRSVPQHMRNASYALGASKWQTISRVVIPTALPNILTGVILALSRAIGETAPLVVVGALTFVSFVPASPMDPFTVLPIQIFNWTSRPQDDFRAVAAAGIIVLLVVLLTMNLLAVYLRNKYQKRY</sequence>
<evidence type="ECO:0000256" key="7">
    <source>
        <dbReference type="ARBA" id="ARBA00023136"/>
    </source>
</evidence>
<dbReference type="EMBL" id="SLXV01000009">
    <property type="protein sequence ID" value="TCP69360.1"/>
    <property type="molecule type" value="Genomic_DNA"/>
</dbReference>
<evidence type="ECO:0000313" key="11">
    <source>
        <dbReference type="Proteomes" id="UP000294746"/>
    </source>
</evidence>
<evidence type="ECO:0000256" key="2">
    <source>
        <dbReference type="ARBA" id="ARBA00007069"/>
    </source>
</evidence>
<evidence type="ECO:0000256" key="5">
    <source>
        <dbReference type="ARBA" id="ARBA00022692"/>
    </source>
</evidence>
<keyword evidence="4 8" id="KW-1003">Cell membrane</keyword>
<dbReference type="GO" id="GO:0005315">
    <property type="term" value="F:phosphate transmembrane transporter activity"/>
    <property type="evidence" value="ECO:0007669"/>
    <property type="project" value="InterPro"/>
</dbReference>
<evidence type="ECO:0000256" key="8">
    <source>
        <dbReference type="RuleBase" id="RU363043"/>
    </source>
</evidence>
<dbReference type="AlphaFoldDB" id="A0A4V2SYA4"/>
<reference evidence="10 11" key="1">
    <citation type="submission" date="2019-03" db="EMBL/GenBank/DDBJ databases">
        <title>Genomic Encyclopedia of Type Strains, Phase IV (KMG-IV): sequencing the most valuable type-strain genomes for metagenomic binning, comparative biology and taxonomic classification.</title>
        <authorList>
            <person name="Goeker M."/>
        </authorList>
    </citation>
    <scope>NUCLEOTIDE SEQUENCE [LARGE SCALE GENOMIC DNA]</scope>
    <source>
        <strain evidence="10 11">DSM 46831</strain>
    </source>
</reference>
<evidence type="ECO:0000259" key="9">
    <source>
        <dbReference type="PROSITE" id="PS50928"/>
    </source>
</evidence>
<keyword evidence="3" id="KW-0813">Transport</keyword>
<feature type="transmembrane region" description="Helical" evidence="8">
    <location>
        <begin position="138"/>
        <end position="156"/>
    </location>
</feature>
<comment type="similarity">
    <text evidence="2 8">Belongs to the binding-protein-dependent transport system permease family. CysTW subfamily.</text>
</comment>
<feature type="transmembrane region" description="Helical" evidence="8">
    <location>
        <begin position="20"/>
        <end position="39"/>
    </location>
</feature>
<dbReference type="InterPro" id="IPR000515">
    <property type="entry name" value="MetI-like"/>
</dbReference>
<dbReference type="RefSeq" id="WP_131848312.1">
    <property type="nucleotide sequence ID" value="NZ_SLXV01000009.1"/>
</dbReference>
<dbReference type="PANTHER" id="PTHR43470">
    <property type="entry name" value="PHOSPHATE TRANSPORT SYSTEM PERMEASE PROTEIN PSTA-RELATED"/>
    <property type="match status" value="1"/>
</dbReference>
<dbReference type="OrthoDB" id="9807065at2"/>
<feature type="domain" description="ABC transmembrane type-1" evidence="9">
    <location>
        <begin position="68"/>
        <end position="273"/>
    </location>
</feature>
<evidence type="ECO:0000313" key="10">
    <source>
        <dbReference type="EMBL" id="TCP69360.1"/>
    </source>
</evidence>
<protein>
    <recommendedName>
        <fullName evidence="8">Phosphate transport system permease protein PstA</fullName>
    </recommendedName>
</protein>